<dbReference type="CDD" id="cd14014">
    <property type="entry name" value="STKc_PknB_like"/>
    <property type="match status" value="1"/>
</dbReference>
<dbReference type="PROSITE" id="PS50082">
    <property type="entry name" value="WD_REPEATS_2"/>
    <property type="match status" value="7"/>
</dbReference>
<dbReference type="PANTHER" id="PTHR19879:SF9">
    <property type="entry name" value="TRANSCRIPTION INITIATION FACTOR TFIID SUBUNIT 5"/>
    <property type="match status" value="1"/>
</dbReference>
<dbReference type="SUPFAM" id="SSF56112">
    <property type="entry name" value="Protein kinase-like (PK-like)"/>
    <property type="match status" value="1"/>
</dbReference>
<dbReference type="SUPFAM" id="SSF50978">
    <property type="entry name" value="WD40 repeat-like"/>
    <property type="match status" value="1"/>
</dbReference>
<dbReference type="InterPro" id="IPR036322">
    <property type="entry name" value="WD40_repeat_dom_sf"/>
</dbReference>
<dbReference type="InterPro" id="IPR008271">
    <property type="entry name" value="Ser/Thr_kinase_AS"/>
</dbReference>
<dbReference type="Pfam" id="PF00400">
    <property type="entry name" value="WD40"/>
    <property type="match status" value="7"/>
</dbReference>
<name>A0ABV5SCB3_9ACTN</name>
<evidence type="ECO:0000256" key="4">
    <source>
        <dbReference type="SAM" id="MobiDB-lite"/>
    </source>
</evidence>
<organism evidence="6 7">
    <name type="scientific">Nonomuraea helvata</name>
    <dbReference type="NCBI Taxonomy" id="37484"/>
    <lineage>
        <taxon>Bacteria</taxon>
        <taxon>Bacillati</taxon>
        <taxon>Actinomycetota</taxon>
        <taxon>Actinomycetes</taxon>
        <taxon>Streptosporangiales</taxon>
        <taxon>Streptosporangiaceae</taxon>
        <taxon>Nonomuraea</taxon>
    </lineage>
</organism>
<dbReference type="Gene3D" id="2.130.10.10">
    <property type="entry name" value="YVTN repeat-like/Quinoprotein amine dehydrogenase"/>
    <property type="match status" value="4"/>
</dbReference>
<keyword evidence="1 3" id="KW-0853">WD repeat</keyword>
<feature type="repeat" description="WD" evidence="3">
    <location>
        <begin position="588"/>
        <end position="629"/>
    </location>
</feature>
<keyword evidence="6" id="KW-0418">Kinase</keyword>
<dbReference type="GO" id="GO:0016301">
    <property type="term" value="F:kinase activity"/>
    <property type="evidence" value="ECO:0007669"/>
    <property type="project" value="UniProtKB-KW"/>
</dbReference>
<feature type="repeat" description="WD" evidence="3">
    <location>
        <begin position="546"/>
        <end position="587"/>
    </location>
</feature>
<dbReference type="InterPro" id="IPR001680">
    <property type="entry name" value="WD40_rpt"/>
</dbReference>
<dbReference type="Pfam" id="PF00069">
    <property type="entry name" value="Pkinase"/>
    <property type="match status" value="1"/>
</dbReference>
<feature type="repeat" description="WD" evidence="3">
    <location>
        <begin position="504"/>
        <end position="545"/>
    </location>
</feature>
<evidence type="ECO:0000256" key="3">
    <source>
        <dbReference type="PROSITE-ProRule" id="PRU00221"/>
    </source>
</evidence>
<dbReference type="PROSITE" id="PS50011">
    <property type="entry name" value="PROTEIN_KINASE_DOM"/>
    <property type="match status" value="1"/>
</dbReference>
<dbReference type="Gene3D" id="3.30.200.20">
    <property type="entry name" value="Phosphorylase Kinase, domain 1"/>
    <property type="match status" value="1"/>
</dbReference>
<dbReference type="EMBL" id="JBHMBW010000054">
    <property type="protein sequence ID" value="MFB9629295.1"/>
    <property type="molecule type" value="Genomic_DNA"/>
</dbReference>
<dbReference type="PROSITE" id="PS00678">
    <property type="entry name" value="WD_REPEATS_1"/>
    <property type="match status" value="4"/>
</dbReference>
<evidence type="ECO:0000313" key="6">
    <source>
        <dbReference type="EMBL" id="MFB9629295.1"/>
    </source>
</evidence>
<feature type="repeat" description="WD" evidence="3">
    <location>
        <begin position="714"/>
        <end position="748"/>
    </location>
</feature>
<reference evidence="6 7" key="1">
    <citation type="submission" date="2024-09" db="EMBL/GenBank/DDBJ databases">
        <authorList>
            <person name="Sun Q."/>
            <person name="Mori K."/>
        </authorList>
    </citation>
    <scope>NUCLEOTIDE SEQUENCE [LARGE SCALE GENOMIC DNA]</scope>
    <source>
        <strain evidence="6 7">JCM 3143</strain>
    </source>
</reference>
<dbReference type="InterPro" id="IPR015943">
    <property type="entry name" value="WD40/YVTN_repeat-like_dom_sf"/>
</dbReference>
<comment type="caution">
    <text evidence="6">The sequence shown here is derived from an EMBL/GenBank/DDBJ whole genome shotgun (WGS) entry which is preliminary data.</text>
</comment>
<dbReference type="PROSITE" id="PS50294">
    <property type="entry name" value="WD_REPEATS_REGION"/>
    <property type="match status" value="7"/>
</dbReference>
<evidence type="ECO:0000259" key="5">
    <source>
        <dbReference type="PROSITE" id="PS50011"/>
    </source>
</evidence>
<sequence length="748" mass="76868">MGKVRVPSFSPLRPTDPRQVGPYRLTGYLGAGGQGTVYVGESSEGQVVAIKVLHARLSEEPQARERFLHEIAATRRVRQFCTARVLDADTSGDQPYVVSQYVEGVSLSRLISTQGVRDPDALERLAVATVTALVAIHQAGIVHRDFKPSNVVCGPDGPRVIDFGLARALDSTVAENSDILGTPAYMAPEQFSAGVVTAASDMFSWAATMAYAASGRPPFGNDSIPVIFQRILNEEPNLTGLTEPVRSLVVACLDKNPAARPSATDVLFNLLGHGVPDPAREATGQESLFSVGTRPQEGSGEGAASQTGAPSLAGSSSVPGLSSQSGPSSQGGWSSPSGPTSQGGWSSPSGPSSQSGLTSLSGPSSQSGPTSLSGPSSLVSGGVSLPDAGMVPVTESPVGPRVRAGLKSRRTLVTASLGLVAAGAVATGVYFALVTPAAPTAVTPPTVVPGPTTPVIQPEVTRTLSPGPAYAVAYSPDGKTFVTGGANGTVRLWDAATRRVTASLDGHTKGVHAVAFSPDGKMLATGSDDGTVRLWSLPSGRGTGTLTGHTGGVGSVAFSPDGKTLASASHDRTVRLWNAATGDGTAILAGHTDWVDSVAFSPDGATIATGSHDRTVRLWNAATGEGTAVLSGHRYWVFSVAFSPDGKTLASASADRTVRLWDVAARKERTVLAGHRGWATAVAFSPDGKTLASGGYDRKIRLWEVASGRGTGELDGPADWVYSVAFSRDGMTVTGVAGDATLRVWGTR</sequence>
<dbReference type="InterPro" id="IPR020472">
    <property type="entry name" value="WD40_PAC1"/>
</dbReference>
<keyword evidence="6" id="KW-0808">Transferase</keyword>
<dbReference type="PRINTS" id="PR00320">
    <property type="entry name" value="GPROTEINBRPT"/>
</dbReference>
<feature type="repeat" description="WD" evidence="3">
    <location>
        <begin position="630"/>
        <end position="671"/>
    </location>
</feature>
<feature type="repeat" description="WD" evidence="3">
    <location>
        <begin position="672"/>
        <end position="713"/>
    </location>
</feature>
<evidence type="ECO:0000313" key="7">
    <source>
        <dbReference type="Proteomes" id="UP001589532"/>
    </source>
</evidence>
<dbReference type="PANTHER" id="PTHR19879">
    <property type="entry name" value="TRANSCRIPTION INITIATION FACTOR TFIID"/>
    <property type="match status" value="1"/>
</dbReference>
<feature type="domain" description="Protein kinase" evidence="5">
    <location>
        <begin position="23"/>
        <end position="276"/>
    </location>
</feature>
<accession>A0ABV5SCB3</accession>
<gene>
    <name evidence="6" type="ORF">ACFFSA_40005</name>
</gene>
<dbReference type="SMART" id="SM00320">
    <property type="entry name" value="WD40"/>
    <property type="match status" value="7"/>
</dbReference>
<dbReference type="CDD" id="cd00200">
    <property type="entry name" value="WD40"/>
    <property type="match status" value="1"/>
</dbReference>
<protein>
    <submittedName>
        <fullName evidence="6">Protein kinase</fullName>
    </submittedName>
</protein>
<dbReference type="Gene3D" id="1.10.510.10">
    <property type="entry name" value="Transferase(Phosphotransferase) domain 1"/>
    <property type="match status" value="1"/>
</dbReference>
<keyword evidence="7" id="KW-1185">Reference proteome</keyword>
<feature type="compositionally biased region" description="Low complexity" evidence="4">
    <location>
        <begin position="308"/>
        <end position="383"/>
    </location>
</feature>
<feature type="repeat" description="WD" evidence="3">
    <location>
        <begin position="471"/>
        <end position="503"/>
    </location>
</feature>
<keyword evidence="2" id="KW-0677">Repeat</keyword>
<dbReference type="RefSeq" id="WP_344985794.1">
    <property type="nucleotide sequence ID" value="NZ_BAAAXV010000001.1"/>
</dbReference>
<dbReference type="InterPro" id="IPR019775">
    <property type="entry name" value="WD40_repeat_CS"/>
</dbReference>
<evidence type="ECO:0000256" key="2">
    <source>
        <dbReference type="ARBA" id="ARBA00022737"/>
    </source>
</evidence>
<dbReference type="Proteomes" id="UP001589532">
    <property type="component" value="Unassembled WGS sequence"/>
</dbReference>
<dbReference type="InterPro" id="IPR011009">
    <property type="entry name" value="Kinase-like_dom_sf"/>
</dbReference>
<dbReference type="PROSITE" id="PS00108">
    <property type="entry name" value="PROTEIN_KINASE_ST"/>
    <property type="match status" value="1"/>
</dbReference>
<feature type="region of interest" description="Disordered" evidence="4">
    <location>
        <begin position="1"/>
        <end position="21"/>
    </location>
</feature>
<evidence type="ECO:0000256" key="1">
    <source>
        <dbReference type="ARBA" id="ARBA00022574"/>
    </source>
</evidence>
<proteinExistence type="predicted"/>
<feature type="region of interest" description="Disordered" evidence="4">
    <location>
        <begin position="291"/>
        <end position="383"/>
    </location>
</feature>
<dbReference type="InterPro" id="IPR000719">
    <property type="entry name" value="Prot_kinase_dom"/>
</dbReference>